<evidence type="ECO:0000256" key="1">
    <source>
        <dbReference type="ARBA" id="ARBA00022801"/>
    </source>
</evidence>
<dbReference type="InterPro" id="IPR035930">
    <property type="entry name" value="FomD-like_sf"/>
</dbReference>
<gene>
    <name evidence="3" type="ORF">AVDCRST_MAG43-91</name>
</gene>
<protein>
    <recommendedName>
        <fullName evidence="2">DUF402 domain-containing protein</fullName>
    </recommendedName>
</protein>
<dbReference type="PANTHER" id="PTHR39159">
    <property type="match status" value="1"/>
</dbReference>
<dbReference type="InterPro" id="IPR007295">
    <property type="entry name" value="DUF402"/>
</dbReference>
<dbReference type="AlphaFoldDB" id="A0A6J4U4E3"/>
<accession>A0A6J4U4E3</accession>
<dbReference type="InterPro" id="IPR050212">
    <property type="entry name" value="Ntdp-like"/>
</dbReference>
<dbReference type="EMBL" id="CADCWI010000005">
    <property type="protein sequence ID" value="CAA9540422.1"/>
    <property type="molecule type" value="Genomic_DNA"/>
</dbReference>
<reference evidence="3" key="1">
    <citation type="submission" date="2020-02" db="EMBL/GenBank/DDBJ databases">
        <authorList>
            <person name="Meier V. D."/>
        </authorList>
    </citation>
    <scope>NUCLEOTIDE SEQUENCE</scope>
    <source>
        <strain evidence="3">AVDCRST_MAG43</strain>
    </source>
</reference>
<organism evidence="3">
    <name type="scientific">uncultured Thermomicrobiales bacterium</name>
    <dbReference type="NCBI Taxonomy" id="1645740"/>
    <lineage>
        <taxon>Bacteria</taxon>
        <taxon>Pseudomonadati</taxon>
        <taxon>Thermomicrobiota</taxon>
        <taxon>Thermomicrobia</taxon>
        <taxon>Thermomicrobiales</taxon>
        <taxon>environmental samples</taxon>
    </lineage>
</organism>
<dbReference type="Pfam" id="PF04167">
    <property type="entry name" value="DUF402"/>
    <property type="match status" value="1"/>
</dbReference>
<name>A0A6J4U4E3_9BACT</name>
<dbReference type="PANTHER" id="PTHR39159:SF1">
    <property type="entry name" value="UPF0374 PROTEIN YGAC"/>
    <property type="match status" value="1"/>
</dbReference>
<dbReference type="SUPFAM" id="SSF159234">
    <property type="entry name" value="FomD-like"/>
    <property type="match status" value="1"/>
</dbReference>
<sequence length="201" mass="23306">MSQSTFAKESAHSPGPRLFYRKEKLRGACWEYEIAGGWLDVPCDSRHRRILRHTFSFYRPRDATIRTGSGSEVVKRAAAEQWFFPDRWFSLLRFTTANDRSIGYYVNFSQPLREVRKNYYSDIDLELDLWLDLDGTLTELDRDEYEEEIDSARLPAAWADEVNNAAQRVADAVAWSVAHSGPDVETTRDEKFGIPEFILRA</sequence>
<feature type="domain" description="DUF402" evidence="2">
    <location>
        <begin position="70"/>
        <end position="173"/>
    </location>
</feature>
<evidence type="ECO:0000313" key="3">
    <source>
        <dbReference type="EMBL" id="CAA9540422.1"/>
    </source>
</evidence>
<dbReference type="Gene3D" id="2.40.380.10">
    <property type="entry name" value="FomD-like"/>
    <property type="match status" value="1"/>
</dbReference>
<keyword evidence="1" id="KW-0378">Hydrolase</keyword>
<dbReference type="GO" id="GO:0016787">
    <property type="term" value="F:hydrolase activity"/>
    <property type="evidence" value="ECO:0007669"/>
    <property type="project" value="UniProtKB-KW"/>
</dbReference>
<evidence type="ECO:0000259" key="2">
    <source>
        <dbReference type="Pfam" id="PF04167"/>
    </source>
</evidence>
<proteinExistence type="predicted"/>